<keyword evidence="4" id="KW-0233">DNA recombination</keyword>
<dbReference type="PANTHER" id="PTHR30349">
    <property type="entry name" value="PHAGE INTEGRASE-RELATED"/>
    <property type="match status" value="1"/>
</dbReference>
<dbReference type="KEGG" id="osu:NT6N_02660"/>
<dbReference type="InterPro" id="IPR025269">
    <property type="entry name" value="SAM-like_dom"/>
</dbReference>
<keyword evidence="2" id="KW-0229">DNA integration</keyword>
<feature type="domain" description="Core-binding (CB)" evidence="7">
    <location>
        <begin position="99"/>
        <end position="182"/>
    </location>
</feature>
<evidence type="ECO:0000259" key="7">
    <source>
        <dbReference type="PROSITE" id="PS51900"/>
    </source>
</evidence>
<dbReference type="InterPro" id="IPR010998">
    <property type="entry name" value="Integrase_recombinase_N"/>
</dbReference>
<sequence length="404" mass="45761">MFSGICLDKSVVYHYKYHVAFLWKKPNSKYWQAGFMDKSGKRRNRSTGVEIKGAVSRKVAQRLADQYEDASRRQRTAKQVREVIMGLYQEITGDEMPQLTVREHTKAWLIRKKPEVKTSTYNFYKGVSTHFLDFMGDRADIDIAKVTREDITEYRNKLAETLAGKTVNHKIKALRMIFKDAERERLLLENPTAFVDTVRVNASDQVNRVPFKMDELRRVISCADEEWRSMIIFGLYTGQRLGDIAKLTWANVDLDTKEVILVTSKTGRRMRIPMAKPLVEHVKSLPAGDSSDMPIHPRASGILENSDGRTGGLSNQFAKILESAGLREKTTHASTGKGRNVQRIIHPLSFHCLRHTAVTLLHEAGVPAAVAQTLIGHDSEEMHQIYISVGDKAIREAAGKMPKI</sequence>
<proteinExistence type="inferred from homology"/>
<evidence type="ECO:0000256" key="1">
    <source>
        <dbReference type="ARBA" id="ARBA00008857"/>
    </source>
</evidence>
<evidence type="ECO:0000256" key="4">
    <source>
        <dbReference type="ARBA" id="ARBA00023172"/>
    </source>
</evidence>
<keyword evidence="3 5" id="KW-0238">DNA-binding</keyword>
<dbReference type="Gene3D" id="1.10.150.130">
    <property type="match status" value="1"/>
</dbReference>
<dbReference type="GO" id="GO:0003677">
    <property type="term" value="F:DNA binding"/>
    <property type="evidence" value="ECO:0007669"/>
    <property type="project" value="UniProtKB-UniRule"/>
</dbReference>
<dbReference type="PROSITE" id="PS51900">
    <property type="entry name" value="CB"/>
    <property type="match status" value="1"/>
</dbReference>
<dbReference type="AlphaFoldDB" id="A0AAT9FGX1"/>
<evidence type="ECO:0000313" key="8">
    <source>
        <dbReference type="EMBL" id="BDS05226.1"/>
    </source>
</evidence>
<evidence type="ECO:0000259" key="6">
    <source>
        <dbReference type="PROSITE" id="PS51898"/>
    </source>
</evidence>
<dbReference type="EMBL" id="AP026866">
    <property type="protein sequence ID" value="BDS05226.1"/>
    <property type="molecule type" value="Genomic_DNA"/>
</dbReference>
<comment type="similarity">
    <text evidence="1">Belongs to the 'phage' integrase family.</text>
</comment>
<evidence type="ECO:0000256" key="2">
    <source>
        <dbReference type="ARBA" id="ARBA00022908"/>
    </source>
</evidence>
<dbReference type="PANTHER" id="PTHR30349:SF41">
    <property type="entry name" value="INTEGRASE_RECOMBINASE PROTEIN MJ0367-RELATED"/>
    <property type="match status" value="1"/>
</dbReference>
<dbReference type="Pfam" id="PF13102">
    <property type="entry name" value="Phage_int_SAM_5"/>
    <property type="match status" value="1"/>
</dbReference>
<dbReference type="SUPFAM" id="SSF56349">
    <property type="entry name" value="DNA breaking-rejoining enzymes"/>
    <property type="match status" value="1"/>
</dbReference>
<name>A0AAT9FGX1_9BACT</name>
<dbReference type="InterPro" id="IPR011010">
    <property type="entry name" value="DNA_brk_join_enz"/>
</dbReference>
<dbReference type="PROSITE" id="PS51898">
    <property type="entry name" value="TYR_RECOMBINASE"/>
    <property type="match status" value="1"/>
</dbReference>
<feature type="domain" description="Tyr recombinase" evidence="6">
    <location>
        <begin position="206"/>
        <end position="399"/>
    </location>
</feature>
<reference evidence="8" key="1">
    <citation type="submission" date="2024-07" db="EMBL/GenBank/DDBJ databases">
        <title>Complete genome sequence of Verrucomicrobiaceae bacterium NT6N.</title>
        <authorList>
            <person name="Huang C."/>
            <person name="Takami H."/>
            <person name="Hamasaki K."/>
        </authorList>
    </citation>
    <scope>NUCLEOTIDE SEQUENCE</scope>
    <source>
        <strain evidence="8">NT6N</strain>
    </source>
</reference>
<gene>
    <name evidence="8" type="ORF">NT6N_02660</name>
</gene>
<dbReference type="InterPro" id="IPR013762">
    <property type="entry name" value="Integrase-like_cat_sf"/>
</dbReference>
<accession>A0AAT9FGX1</accession>
<dbReference type="Pfam" id="PF00589">
    <property type="entry name" value="Phage_integrase"/>
    <property type="match status" value="1"/>
</dbReference>
<evidence type="ECO:0008006" key="9">
    <source>
        <dbReference type="Google" id="ProtNLM"/>
    </source>
</evidence>
<dbReference type="GO" id="GO:0015074">
    <property type="term" value="P:DNA integration"/>
    <property type="evidence" value="ECO:0007669"/>
    <property type="project" value="UniProtKB-KW"/>
</dbReference>
<evidence type="ECO:0000256" key="3">
    <source>
        <dbReference type="ARBA" id="ARBA00023125"/>
    </source>
</evidence>
<dbReference type="CDD" id="cd00796">
    <property type="entry name" value="INT_Rci_Hp1_C"/>
    <property type="match status" value="1"/>
</dbReference>
<evidence type="ECO:0000256" key="5">
    <source>
        <dbReference type="PROSITE-ProRule" id="PRU01248"/>
    </source>
</evidence>
<dbReference type="Gene3D" id="1.10.443.10">
    <property type="entry name" value="Intergrase catalytic core"/>
    <property type="match status" value="1"/>
</dbReference>
<organism evidence="8">
    <name type="scientific">Oceaniferula spumae</name>
    <dbReference type="NCBI Taxonomy" id="2979115"/>
    <lineage>
        <taxon>Bacteria</taxon>
        <taxon>Pseudomonadati</taxon>
        <taxon>Verrucomicrobiota</taxon>
        <taxon>Verrucomicrobiia</taxon>
        <taxon>Verrucomicrobiales</taxon>
        <taxon>Verrucomicrobiaceae</taxon>
        <taxon>Oceaniferula</taxon>
    </lineage>
</organism>
<protein>
    <recommendedName>
        <fullName evidence="9">Site-specific integrase</fullName>
    </recommendedName>
</protein>
<dbReference type="InterPro" id="IPR002104">
    <property type="entry name" value="Integrase_catalytic"/>
</dbReference>
<dbReference type="GO" id="GO:0006310">
    <property type="term" value="P:DNA recombination"/>
    <property type="evidence" value="ECO:0007669"/>
    <property type="project" value="UniProtKB-KW"/>
</dbReference>
<dbReference type="InterPro" id="IPR044068">
    <property type="entry name" value="CB"/>
</dbReference>
<dbReference type="InterPro" id="IPR050090">
    <property type="entry name" value="Tyrosine_recombinase_XerCD"/>
</dbReference>